<evidence type="ECO:0000256" key="2">
    <source>
        <dbReference type="ARBA" id="ARBA00022475"/>
    </source>
</evidence>
<evidence type="ECO:0000256" key="3">
    <source>
        <dbReference type="ARBA" id="ARBA00022692"/>
    </source>
</evidence>
<keyword evidence="5 6" id="KW-0472">Membrane</keyword>
<feature type="transmembrane region" description="Helical" evidence="6">
    <location>
        <begin position="204"/>
        <end position="228"/>
    </location>
</feature>
<evidence type="ECO:0000313" key="7">
    <source>
        <dbReference type="EMBL" id="MCV9888910.1"/>
    </source>
</evidence>
<feature type="transmembrane region" description="Helical" evidence="6">
    <location>
        <begin position="6"/>
        <end position="25"/>
    </location>
</feature>
<protein>
    <submittedName>
        <fullName evidence="7">LrgB family protein</fullName>
    </submittedName>
</protein>
<dbReference type="InterPro" id="IPR007300">
    <property type="entry name" value="CidB/LrgB"/>
</dbReference>
<dbReference type="Proteomes" id="UP001526147">
    <property type="component" value="Unassembled WGS sequence"/>
</dbReference>
<keyword evidence="3 6" id="KW-0812">Transmembrane</keyword>
<dbReference type="PANTHER" id="PTHR30249">
    <property type="entry name" value="PUTATIVE SEROTONIN TRANSPORTER"/>
    <property type="match status" value="1"/>
</dbReference>
<proteinExistence type="predicted"/>
<evidence type="ECO:0000256" key="6">
    <source>
        <dbReference type="SAM" id="Phobius"/>
    </source>
</evidence>
<feature type="transmembrane region" description="Helical" evidence="6">
    <location>
        <begin position="63"/>
        <end position="80"/>
    </location>
</feature>
<comment type="subcellular location">
    <subcellularLocation>
        <location evidence="1">Cell membrane</location>
        <topology evidence="1">Multi-pass membrane protein</topology>
    </subcellularLocation>
</comment>
<dbReference type="RefSeq" id="WP_264144926.1">
    <property type="nucleotide sequence ID" value="NZ_JAOYEY010000052.1"/>
</dbReference>
<evidence type="ECO:0000256" key="4">
    <source>
        <dbReference type="ARBA" id="ARBA00022989"/>
    </source>
</evidence>
<dbReference type="PANTHER" id="PTHR30249:SF17">
    <property type="entry name" value="HOLIN-LIKE PROTEIN CIDB"/>
    <property type="match status" value="1"/>
</dbReference>
<keyword evidence="2" id="KW-1003">Cell membrane</keyword>
<reference evidence="7 8" key="1">
    <citation type="submission" date="2022-10" db="EMBL/GenBank/DDBJ databases">
        <title>Draft genome assembly of moderately radiation resistant bacterium Metabacillus halosaccharovorans.</title>
        <authorList>
            <person name="Pal S."/>
            <person name="Gopinathan A."/>
        </authorList>
    </citation>
    <scope>NUCLEOTIDE SEQUENCE [LARGE SCALE GENOMIC DNA]</scope>
    <source>
        <strain evidence="7 8">VITHBRA001</strain>
    </source>
</reference>
<dbReference type="Pfam" id="PF04172">
    <property type="entry name" value="LrgB"/>
    <property type="match status" value="1"/>
</dbReference>
<dbReference type="EMBL" id="JAOYEY010000052">
    <property type="protein sequence ID" value="MCV9888910.1"/>
    <property type="molecule type" value="Genomic_DNA"/>
</dbReference>
<evidence type="ECO:0000256" key="5">
    <source>
        <dbReference type="ARBA" id="ARBA00023136"/>
    </source>
</evidence>
<evidence type="ECO:0000256" key="1">
    <source>
        <dbReference type="ARBA" id="ARBA00004651"/>
    </source>
</evidence>
<gene>
    <name evidence="7" type="ORF">OIH86_24950</name>
</gene>
<accession>A0ABT3DPC1</accession>
<feature type="transmembrane region" description="Helical" evidence="6">
    <location>
        <begin position="150"/>
        <end position="171"/>
    </location>
</feature>
<feature type="transmembrane region" description="Helical" evidence="6">
    <location>
        <begin position="89"/>
        <end position="115"/>
    </location>
</feature>
<feature type="transmembrane region" description="Helical" evidence="6">
    <location>
        <begin position="32"/>
        <end position="57"/>
    </location>
</feature>
<sequence length="229" mass="24734">MSWIIYADGFIFLTVLVFFLMKKLYQRFSYPVFVPIFTTSLLIVCFLLLFNISYHTYMSGGEWIAKLLGPAVVALAIPLFDHREMLKKYFFTIVFSVCIGAIIGISSGLALGVIFQLDQNLLLSIAPKSVTTPIAMDISELSGGTPTLTAVYVMIAGISGAMFGHFGMNLFKVKNPIAKGIGFGTASHGIGTAKALEIGSLEGAISSISMTLSAIMTSIFCPIIISIIF</sequence>
<name>A0ABT3DPC1_9BACI</name>
<organism evidence="7 8">
    <name type="scientific">Metabacillus halosaccharovorans</name>
    <dbReference type="NCBI Taxonomy" id="930124"/>
    <lineage>
        <taxon>Bacteria</taxon>
        <taxon>Bacillati</taxon>
        <taxon>Bacillota</taxon>
        <taxon>Bacilli</taxon>
        <taxon>Bacillales</taxon>
        <taxon>Bacillaceae</taxon>
        <taxon>Metabacillus</taxon>
    </lineage>
</organism>
<keyword evidence="4 6" id="KW-1133">Transmembrane helix</keyword>
<comment type="caution">
    <text evidence="7">The sequence shown here is derived from an EMBL/GenBank/DDBJ whole genome shotgun (WGS) entry which is preliminary data.</text>
</comment>
<evidence type="ECO:0000313" key="8">
    <source>
        <dbReference type="Proteomes" id="UP001526147"/>
    </source>
</evidence>
<keyword evidence="8" id="KW-1185">Reference proteome</keyword>